<evidence type="ECO:0000256" key="4">
    <source>
        <dbReference type="SAM" id="MobiDB-lite"/>
    </source>
</evidence>
<keyword evidence="3" id="KW-0175">Coiled coil</keyword>
<reference evidence="6" key="1">
    <citation type="submission" date="2017-10" db="EMBL/GenBank/DDBJ databases">
        <title>Draft genome sequence of the planktic cyanobacteria Tychonema bourrellyi isolated from alpine lentic freshwater.</title>
        <authorList>
            <person name="Tett A."/>
            <person name="Armanini F."/>
            <person name="Asnicar F."/>
            <person name="Boscaini A."/>
            <person name="Pasolli E."/>
            <person name="Zolfo M."/>
            <person name="Donati C."/>
            <person name="Salmaso N."/>
            <person name="Segata N."/>
        </authorList>
    </citation>
    <scope>NUCLEOTIDE SEQUENCE</scope>
    <source>
        <strain evidence="6">FEM_GT703</strain>
    </source>
</reference>
<evidence type="ECO:0000256" key="1">
    <source>
        <dbReference type="ARBA" id="ARBA00022729"/>
    </source>
</evidence>
<dbReference type="SUPFAM" id="SSF50370">
    <property type="entry name" value="Ricin B-like lectins"/>
    <property type="match status" value="1"/>
</dbReference>
<feature type="region of interest" description="Disordered" evidence="4">
    <location>
        <begin position="2250"/>
        <end position="2314"/>
    </location>
</feature>
<feature type="domain" description="LamG-like jellyroll fold" evidence="5">
    <location>
        <begin position="1738"/>
        <end position="1872"/>
    </location>
</feature>
<dbReference type="SMART" id="SM00560">
    <property type="entry name" value="LamGL"/>
    <property type="match status" value="3"/>
</dbReference>
<evidence type="ECO:0000256" key="3">
    <source>
        <dbReference type="SAM" id="Coils"/>
    </source>
</evidence>
<feature type="coiled-coil region" evidence="3">
    <location>
        <begin position="1109"/>
        <end position="1136"/>
    </location>
</feature>
<evidence type="ECO:0000259" key="5">
    <source>
        <dbReference type="SMART" id="SM00560"/>
    </source>
</evidence>
<dbReference type="InterPro" id="IPR043543">
    <property type="entry name" value="PAPPA/PAPPA2"/>
</dbReference>
<dbReference type="Pfam" id="PF13385">
    <property type="entry name" value="Laminin_G_3"/>
    <property type="match status" value="4"/>
</dbReference>
<proteinExistence type="predicted"/>
<dbReference type="GO" id="GO:0007166">
    <property type="term" value="P:cell surface receptor signaling pathway"/>
    <property type="evidence" value="ECO:0007669"/>
    <property type="project" value="TreeGrafter"/>
</dbReference>
<dbReference type="GO" id="GO:0004222">
    <property type="term" value="F:metalloendopeptidase activity"/>
    <property type="evidence" value="ECO:0007669"/>
    <property type="project" value="TreeGrafter"/>
</dbReference>
<dbReference type="PANTHER" id="PTHR46130">
    <property type="entry name" value="LAMGL DOMAIN-CONTAINING PROTEIN"/>
    <property type="match status" value="1"/>
</dbReference>
<keyword evidence="7" id="KW-1185">Reference proteome</keyword>
<keyword evidence="1" id="KW-0732">Signal</keyword>
<evidence type="ECO:0000313" key="6">
    <source>
        <dbReference type="EMBL" id="PHX54177.1"/>
    </source>
</evidence>
<dbReference type="SUPFAM" id="SSF49899">
    <property type="entry name" value="Concanavalin A-like lectins/glucanases"/>
    <property type="match status" value="4"/>
</dbReference>
<dbReference type="PANTHER" id="PTHR46130:SF1">
    <property type="entry name" value="PAPPALYSIN-2"/>
    <property type="match status" value="1"/>
</dbReference>
<dbReference type="CDD" id="cd00161">
    <property type="entry name" value="beta-trefoil_Ricin-like"/>
    <property type="match status" value="1"/>
</dbReference>
<dbReference type="InterPro" id="IPR013320">
    <property type="entry name" value="ConA-like_dom_sf"/>
</dbReference>
<dbReference type="Proteomes" id="UP000226442">
    <property type="component" value="Unassembled WGS sequence"/>
</dbReference>
<feature type="compositionally biased region" description="Basic and acidic residues" evidence="4">
    <location>
        <begin position="2265"/>
        <end position="2314"/>
    </location>
</feature>
<dbReference type="OrthoDB" id="463714at2"/>
<feature type="domain" description="LamG-like jellyroll fold" evidence="5">
    <location>
        <begin position="1447"/>
        <end position="1573"/>
    </location>
</feature>
<dbReference type="InterPro" id="IPR035992">
    <property type="entry name" value="Ricin_B-like_lectins"/>
</dbReference>
<gene>
    <name evidence="6" type="ORF">CP500_017550</name>
</gene>
<protein>
    <recommendedName>
        <fullName evidence="5">LamG-like jellyroll fold domain-containing protein</fullName>
    </recommendedName>
</protein>
<dbReference type="Gene3D" id="2.60.120.200">
    <property type="match status" value="5"/>
</dbReference>
<comment type="caution">
    <text evidence="6">The sequence shown here is derived from an EMBL/GenBank/DDBJ whole genome shotgun (WGS) entry which is preliminary data.</text>
</comment>
<dbReference type="GO" id="GO:0005615">
    <property type="term" value="C:extracellular space"/>
    <property type="evidence" value="ECO:0007669"/>
    <property type="project" value="TreeGrafter"/>
</dbReference>
<dbReference type="EMBL" id="NXIB02000118">
    <property type="protein sequence ID" value="PHX54177.1"/>
    <property type="molecule type" value="Genomic_DNA"/>
</dbReference>
<dbReference type="GO" id="GO:0006508">
    <property type="term" value="P:proteolysis"/>
    <property type="evidence" value="ECO:0007669"/>
    <property type="project" value="TreeGrafter"/>
</dbReference>
<keyword evidence="2" id="KW-1015">Disulfide bond</keyword>
<dbReference type="InterPro" id="IPR006558">
    <property type="entry name" value="LamG-like"/>
</dbReference>
<evidence type="ECO:0000256" key="2">
    <source>
        <dbReference type="ARBA" id="ARBA00023157"/>
    </source>
</evidence>
<dbReference type="Gene3D" id="2.80.10.50">
    <property type="match status" value="1"/>
</dbReference>
<evidence type="ECO:0000313" key="7">
    <source>
        <dbReference type="Proteomes" id="UP000226442"/>
    </source>
</evidence>
<dbReference type="RefSeq" id="WP_096831342.1">
    <property type="nucleotide sequence ID" value="NZ_NXIB02000118.1"/>
</dbReference>
<sequence length="2561" mass="283561">MYLQKEKLQHINTIAHEGKVVIIATDADGKIWYSVKQDGFEDSYLNTPADQRTGWEGWQQLELPNEDDDQSVIDQETAELTDANNPSSFVLRSCYKTFDQTAVAPVQLVSASGHVYVFRQSKTNTLLCDRFVLDGMTNKLNRKLEVRFKRSRQKYEASKNMKKGASGLTNIDSLDFRDVNGNFFYEPTTELSLVNNLQSGWFSVVLVPTIENDVYRWHIFAYNSQTKKVELTTLLMSEEGLFDVQDYTTFVESNDSLIPRSVPGIIKRTLDLGTVTVINGLSATKYDIQREKQTDDGMQLLRDSTKVMLAIPTSNGNAAAFSFAVAGDGTLSQISSTPSSKIWRNTIRQMLLPLNTLDNIKAIGTTNPPPQGQITRLERGEDDEVQVVSSTDTNLDSTIQVKISGTQNYNIFQQSITKIDDDSFEISSPSTGLGNWEVIPEEESGLIFNGAITAYEITDTGTIKVTAINHGLNDGESLQIVDTRDYNGVYTVKKIDDNKFALDDIKWQTGTAVNLKMESMKRRGLVFDGVNDYVDCGSGILPDSYTKEAWIKWESGVPYNNIISGYSSHAFYLPNGILSAGHNGNWSYVQDTVSLTANTWIHVALTYDSSTQTMKLYKNGQLIKSATSVPLVSTTDRNILIGAFANPPSSFFKGYIADVRLWKVARTEEQIRNSMYLQLTGKELGLVGYWRLGAVAEEGKERKVIDFSVNGNDGVVYGGAYVSAATLSRNLPGTDIPAIKYENEELFAVSENATYEEEFEFKVNPAVDPNNVDGQDGKIFQIIYKGKNNRSAIDWVNIPANATEFIDIGGGWYKAKCRFSVPDGVSLVRSFGIGNIKGSWTNLEIRKQLICLVSDSITEAKYTDTVNLATLADNHAQLAVALKQIELKEPQEALLLIEKRKLELEIASLSLSDTDKQAAITAKNTEISKQQTIINKLQTEVTQCQTTYEAEKQSPLNYWCKLVCRVNEGWIARIYTQTSELLYADVGANGNPYYSNNYFKFVATTDGYYQIVCQYDNKVLMGNFGGGAALPVLGYPSGFTGDIFEWKPEKFSGDYYLIRHRQSQQVLDRGGSEFGTCVWSQHGGVNQHWKIIPIGGETNNNITNAYSAWNNKKSQLATAQQMLSQLKNELSLLQLASGDQSTKKAALLSRLDVVKAEIVTIQTELNTLNTNFINGVKTTQLPPQAMPQIAKDDKGLITQGAWLGFVNSASRLNAIETCEGNVQLSYFDSQGRMRLTNYDATSDSSNTAFEQWIPDAQRACLNFSNANSVVKLSQQVYLSTDWSIEAWFCYPLPETAQWNTLIRGQNGDSHMIVSRDQKLGIYLTNDSLKQYFYDCGFNMESLSTGWHHLTAVGEGDTTRFYIDGKQVGDIKAKAVKDAEASLNLNPTDAAAKQKVEDIKKANLKVSNDVYAIGNNHLAANKPVDYGVMNFDGSGDYIQTVAKLPTGDEITIEYWFKGTSLQSAVRQQDGSNYIVAGWSNQHIISVDGGTTGISVGANATNGSWHHIAMTWKRNTVNGFVSYLDGVLVTQKNSGSVALTAMNASFFIGCYNGGSEFTNGQMAEVRIWKKARTQAEIQANMNKRLTGKEANLVAYFPLNLVETGKVLDLVSGNSGTVVNATKVTSNLALTPVMQGEQFGKVVEVRIWGVALSNEEVEVNSKTLITGNESGLLAYYPMNEATGTEVRDHTGKGNQGTMTNPVWWACAASIGSQEKAANQVMKFDGVNDHITFPAMNINYSQGFSLEVWVRYNSLKSWSRICDFGNGAGVENILLANKGTTNTLGFHVYRGTTSLGVEVANFLELQKWMHIAVTLEPSGSCKVYKNGQLIQSGTSQLPNSVNRTLNYIGRSNWAADAYFDGQMAEFRLWNRVRTEAEIKADLNQRLTGKESGLAIYLPLDEIKFEGSTKKVFDLVGINHGTITEAAIAQDNSSPLMVIGSSLVSAEYSTISLDPATGKKAALMRRLLAAPAVNGVNLLPDKRIETLELKWIGNAQFAPTLLGYIEGPPPVPSENLTLADDYNGATSVELVMSEDVEFNWTRSQDSGLGATAEMLLGVGGEVSVGILAETGMEAKMGFKGNLDFNYNFQNESSITSSSSLSMTDKLELRGTPEADPKFPHLGNRFIPKNIGYALVVSAMADVFVTRLARSKKMIGYQVQPVDGIPPDINTITFLINPAYTMNGSLDGMTGSSATSDRFFKHVPEMRSQYGSLYPASYYRLQEAYELKRQIEAEDKRRESYFSNFDVRMIDETSLDRNIDSGAAPTTIGVQREEDKPSTEMTEEEKQASQKQEVEQFQQESKDAAAKKSEMAKAKQKEIESKIADQEARVHATESFAGWQKRMESIQVRAGKRNIVNTYVWDADGGLRTEAQSFANTVEHTIGGSFTLNAGLGAAFEYLGGAAIELNAQATVNMTQTMSKTESRSKGFELNIDLSGMENKGVTDYKDNPILPGEKVDRYRFMSFYLEPSTQHFQDFFNYVVDPEWLQSNDEEARALRQAQAGKPNKTWRVLHRVTYVERPALMGFGRDVRQFKVRDENVGIGKVLVDVASLQQKVDQILEWINSQKA</sequence>
<organism evidence="6 7">
    <name type="scientific">Tychonema bourrellyi FEM_GT703</name>
    <dbReference type="NCBI Taxonomy" id="2040638"/>
    <lineage>
        <taxon>Bacteria</taxon>
        <taxon>Bacillati</taxon>
        <taxon>Cyanobacteriota</taxon>
        <taxon>Cyanophyceae</taxon>
        <taxon>Oscillatoriophycideae</taxon>
        <taxon>Oscillatoriales</taxon>
        <taxon>Microcoleaceae</taxon>
        <taxon>Tychonema</taxon>
    </lineage>
</organism>
<feature type="domain" description="LamG-like jellyroll fold" evidence="5">
    <location>
        <begin position="543"/>
        <end position="669"/>
    </location>
</feature>
<name>A0A2G4EYD0_9CYAN</name>
<accession>A0A2G4EYD0</accession>